<dbReference type="GO" id="GO:0032300">
    <property type="term" value="C:mismatch repair complex"/>
    <property type="evidence" value="ECO:0007669"/>
    <property type="project" value="InterPro"/>
</dbReference>
<dbReference type="GO" id="GO:0030983">
    <property type="term" value="F:mismatched DNA binding"/>
    <property type="evidence" value="ECO:0007669"/>
    <property type="project" value="InterPro"/>
</dbReference>
<dbReference type="GO" id="GO:0005524">
    <property type="term" value="F:ATP binding"/>
    <property type="evidence" value="ECO:0007669"/>
    <property type="project" value="InterPro"/>
</dbReference>
<protein>
    <recommendedName>
        <fullName evidence="2 5">DNA mismatch repair protein MutL</fullName>
    </recommendedName>
</protein>
<feature type="domain" description="MutL C-terminal dimerisation" evidence="6">
    <location>
        <begin position="472"/>
        <end position="614"/>
    </location>
</feature>
<dbReference type="Gene3D" id="3.30.230.10">
    <property type="match status" value="1"/>
</dbReference>
<dbReference type="GO" id="GO:0006298">
    <property type="term" value="P:mismatch repair"/>
    <property type="evidence" value="ECO:0007669"/>
    <property type="project" value="UniProtKB-UniRule"/>
</dbReference>
<dbReference type="Pfam" id="PF13589">
    <property type="entry name" value="HATPase_c_3"/>
    <property type="match status" value="1"/>
</dbReference>
<dbReference type="NCBIfam" id="TIGR00585">
    <property type="entry name" value="mutl"/>
    <property type="match status" value="1"/>
</dbReference>
<keyword evidence="9" id="KW-1185">Reference proteome</keyword>
<keyword evidence="3 5" id="KW-0227">DNA damage</keyword>
<dbReference type="InterPro" id="IPR020568">
    <property type="entry name" value="Ribosomal_Su5_D2-typ_SF"/>
</dbReference>
<dbReference type="InterPro" id="IPR014721">
    <property type="entry name" value="Ribsml_uS5_D2-typ_fold_subgr"/>
</dbReference>
<dbReference type="GO" id="GO:0140664">
    <property type="term" value="F:ATP-dependent DNA damage sensor activity"/>
    <property type="evidence" value="ECO:0007669"/>
    <property type="project" value="InterPro"/>
</dbReference>
<dbReference type="PROSITE" id="PS00058">
    <property type="entry name" value="DNA_MISMATCH_REPAIR_1"/>
    <property type="match status" value="1"/>
</dbReference>
<dbReference type="InterPro" id="IPR038973">
    <property type="entry name" value="MutL/Mlh/Pms-like"/>
</dbReference>
<accession>A0A286RC01</accession>
<dbReference type="Pfam" id="PF01119">
    <property type="entry name" value="DNA_mis_repair"/>
    <property type="match status" value="1"/>
</dbReference>
<evidence type="ECO:0000256" key="2">
    <source>
        <dbReference type="ARBA" id="ARBA00021975"/>
    </source>
</evidence>
<dbReference type="PANTHER" id="PTHR10073">
    <property type="entry name" value="DNA MISMATCH REPAIR PROTEIN MLH, PMS, MUTL"/>
    <property type="match status" value="1"/>
</dbReference>
<dbReference type="SMART" id="SM01340">
    <property type="entry name" value="DNA_mis_repair"/>
    <property type="match status" value="1"/>
</dbReference>
<dbReference type="InterPro" id="IPR013507">
    <property type="entry name" value="DNA_mismatch_S5_2-like"/>
</dbReference>
<dbReference type="SUPFAM" id="SSF55874">
    <property type="entry name" value="ATPase domain of HSP90 chaperone/DNA topoisomerase II/histidine kinase"/>
    <property type="match status" value="1"/>
</dbReference>
<dbReference type="Gene3D" id="3.30.565.10">
    <property type="entry name" value="Histidine kinase-like ATPase, C-terminal domain"/>
    <property type="match status" value="1"/>
</dbReference>
<dbReference type="EMBL" id="CP018477">
    <property type="protein sequence ID" value="ASV73457.1"/>
    <property type="molecule type" value="Genomic_DNA"/>
</dbReference>
<dbReference type="RefSeq" id="WP_095416739.1">
    <property type="nucleotide sequence ID" value="NZ_CP018477.1"/>
</dbReference>
<proteinExistence type="inferred from homology"/>
<dbReference type="KEGG" id="ttf:THTE_0855"/>
<dbReference type="SUPFAM" id="SSF54211">
    <property type="entry name" value="Ribosomal protein S5 domain 2-like"/>
    <property type="match status" value="1"/>
</dbReference>
<dbReference type="InterPro" id="IPR002099">
    <property type="entry name" value="MutL/Mlh/PMS"/>
</dbReference>
<evidence type="ECO:0000259" key="7">
    <source>
        <dbReference type="SMART" id="SM01340"/>
    </source>
</evidence>
<comment type="function">
    <text evidence="5">This protein is involved in the repair of mismatches in DNA. It is required for dam-dependent methyl-directed DNA mismatch repair. May act as a 'molecular matchmaker', a protein that promotes the formation of a stable complex between two or more DNA-binding proteins in an ATP-dependent manner without itself being part of a final effector complex.</text>
</comment>
<comment type="similarity">
    <text evidence="1 5">Belongs to the DNA mismatch repair MutL/HexB family.</text>
</comment>
<dbReference type="InterPro" id="IPR014790">
    <property type="entry name" value="MutL_C"/>
</dbReference>
<dbReference type="HAMAP" id="MF_00149">
    <property type="entry name" value="DNA_mis_repair"/>
    <property type="match status" value="1"/>
</dbReference>
<dbReference type="InterPro" id="IPR036890">
    <property type="entry name" value="HATPase_C_sf"/>
</dbReference>
<evidence type="ECO:0000259" key="6">
    <source>
        <dbReference type="SMART" id="SM00853"/>
    </source>
</evidence>
<dbReference type="SMART" id="SM00853">
    <property type="entry name" value="MutL_C"/>
    <property type="match status" value="1"/>
</dbReference>
<evidence type="ECO:0000313" key="8">
    <source>
        <dbReference type="EMBL" id="ASV73457.1"/>
    </source>
</evidence>
<sequence length="657" mass="71855">MAKIRRLPQSVINKIAAGEVIERPASVVKELVENSLDAGATRIDVSVAKGGIEFIRVADNGCGIAFEDLELAVASHATSKISDAEGLFHVRTLGFRGEALASIAEVSHLRLRSRTPDSDSGGEIYVEGGLVRSIAPCGCPVGTVVEVRQLFFNTPVRRKFLRSTTTELGHISETVAKLALAHFRVHFTLTHNDRPVLQLPAAGDLLERIAALYGQELADALIPVSSEDGAVRLYGYVAHPAFSRPNAKMQFLFLNGRAIRDRNLQHALNEAYRGLLTVGRQPVAFLVLEMPPEMVDVNVHPTKQEVRFLDSGRLYSQLLSTLRREFLSSDLSTRISAPIPAQGGDSWRSAHDPEKVRAMRRQIVEWAKGELQQRLAGEVTSTAEVSQNTVRREPLAPHPDETARHGVGLREFGACGERGAEDDAGLATATAGYRSAGSRIAESIQTAEALGQKPQRGGHPDLGLGSDFAPKVLQIHNRYLITESDEGLVVIDQHALHERILYEQLRQSLQEGQLTTQQLLIPEPVDLSPVEAALALENRELLAELGLSIEPFGGSTVLVHSYPAMLRHMSAGDLLRSVLAALAEGRGQPDRATLLDSILHSLACKAAIKAGERLAPEQVQALLEQSRQVLHSHHCPHGRPTMLVFSREELDRYFRRT</sequence>
<dbReference type="FunFam" id="3.30.565.10:FF:000003">
    <property type="entry name" value="DNA mismatch repair endonuclease MutL"/>
    <property type="match status" value="1"/>
</dbReference>
<gene>
    <name evidence="5" type="primary">mutL</name>
    <name evidence="8" type="ORF">THTE_0855</name>
</gene>
<organism evidence="8 9">
    <name type="scientific">Thermogutta terrifontis</name>
    <dbReference type="NCBI Taxonomy" id="1331910"/>
    <lineage>
        <taxon>Bacteria</taxon>
        <taxon>Pseudomonadati</taxon>
        <taxon>Planctomycetota</taxon>
        <taxon>Planctomycetia</taxon>
        <taxon>Pirellulales</taxon>
        <taxon>Thermoguttaceae</taxon>
        <taxon>Thermogutta</taxon>
    </lineage>
</organism>
<dbReference type="PANTHER" id="PTHR10073:SF12">
    <property type="entry name" value="DNA MISMATCH REPAIR PROTEIN MLH1"/>
    <property type="match status" value="1"/>
</dbReference>
<dbReference type="SUPFAM" id="SSF118116">
    <property type="entry name" value="DNA mismatch repair protein MutL"/>
    <property type="match status" value="1"/>
</dbReference>
<dbReference type="CDD" id="cd00782">
    <property type="entry name" value="MutL_Trans"/>
    <property type="match status" value="1"/>
</dbReference>
<dbReference type="InterPro" id="IPR042120">
    <property type="entry name" value="MutL_C_dimsub"/>
</dbReference>
<dbReference type="AlphaFoldDB" id="A0A286RC01"/>
<evidence type="ECO:0000256" key="1">
    <source>
        <dbReference type="ARBA" id="ARBA00006082"/>
    </source>
</evidence>
<evidence type="ECO:0000313" key="9">
    <source>
        <dbReference type="Proteomes" id="UP000215086"/>
    </source>
</evidence>
<dbReference type="InterPro" id="IPR014762">
    <property type="entry name" value="DNA_mismatch_repair_CS"/>
</dbReference>
<dbReference type="CDD" id="cd16926">
    <property type="entry name" value="HATPase_MutL-MLH-PMS-like"/>
    <property type="match status" value="1"/>
</dbReference>
<dbReference type="OrthoDB" id="9763467at2"/>
<reference evidence="8 9" key="1">
    <citation type="journal article" name="Front. Microbiol.">
        <title>Sugar Metabolism of the First Thermophilic Planctomycete Thermogutta terrifontis: Comparative Genomic and Transcriptomic Approaches.</title>
        <authorList>
            <person name="Elcheninov A.G."/>
            <person name="Menzel P."/>
            <person name="Gudbergsdottir S.R."/>
            <person name="Slesarev A.I."/>
            <person name="Kadnikov V.V."/>
            <person name="Krogh A."/>
            <person name="Bonch-Osmolovskaya E.A."/>
            <person name="Peng X."/>
            <person name="Kublanov I.V."/>
        </authorList>
    </citation>
    <scope>NUCLEOTIDE SEQUENCE [LARGE SCALE GENOMIC DNA]</scope>
    <source>
        <strain evidence="8 9">R1</strain>
    </source>
</reference>
<evidence type="ECO:0000256" key="4">
    <source>
        <dbReference type="ARBA" id="ARBA00023204"/>
    </source>
</evidence>
<dbReference type="InterPro" id="IPR020667">
    <property type="entry name" value="DNA_mismatch_repair_MutL"/>
</dbReference>
<evidence type="ECO:0000256" key="3">
    <source>
        <dbReference type="ARBA" id="ARBA00022763"/>
    </source>
</evidence>
<dbReference type="Gene3D" id="3.30.1370.100">
    <property type="entry name" value="MutL, C-terminal domain, regulatory subdomain"/>
    <property type="match status" value="1"/>
</dbReference>
<feature type="domain" description="DNA mismatch repair protein S5" evidence="7">
    <location>
        <begin position="209"/>
        <end position="327"/>
    </location>
</feature>
<dbReference type="InterPro" id="IPR042121">
    <property type="entry name" value="MutL_C_regsub"/>
</dbReference>
<dbReference type="Gene3D" id="3.30.1540.20">
    <property type="entry name" value="MutL, C-terminal domain, dimerisation subdomain"/>
    <property type="match status" value="1"/>
</dbReference>
<dbReference type="Proteomes" id="UP000215086">
    <property type="component" value="Chromosome"/>
</dbReference>
<name>A0A286RC01_9BACT</name>
<keyword evidence="4 5" id="KW-0234">DNA repair</keyword>
<evidence type="ECO:0000256" key="5">
    <source>
        <dbReference type="HAMAP-Rule" id="MF_00149"/>
    </source>
</evidence>
<dbReference type="Pfam" id="PF08676">
    <property type="entry name" value="MutL_C"/>
    <property type="match status" value="1"/>
</dbReference>
<dbReference type="GO" id="GO:0016887">
    <property type="term" value="F:ATP hydrolysis activity"/>
    <property type="evidence" value="ECO:0007669"/>
    <property type="project" value="InterPro"/>
</dbReference>
<dbReference type="InterPro" id="IPR037198">
    <property type="entry name" value="MutL_C_sf"/>
</dbReference>